<dbReference type="OrthoDB" id="9803483at2"/>
<evidence type="ECO:0000259" key="1">
    <source>
        <dbReference type="Pfam" id="PF00248"/>
    </source>
</evidence>
<name>C6XLZ9_HIRBI</name>
<reference evidence="3" key="1">
    <citation type="journal article" date="2011" name="J. Bacteriol.">
        <title>Genome sequences of eight morphologically diverse alphaproteobacteria.</title>
        <authorList>
            <consortium name="US DOE Joint Genome Institute"/>
            <person name="Brown P.J."/>
            <person name="Kysela D.T."/>
            <person name="Buechlein A."/>
            <person name="Hemmerich C."/>
            <person name="Brun Y.V."/>
        </authorList>
    </citation>
    <scope>NUCLEOTIDE SEQUENCE [LARGE SCALE GENOMIC DNA]</scope>
    <source>
        <strain evidence="3">ATCC 49814 / DSM 5838 / IFAM 1418</strain>
    </source>
</reference>
<sequence>MRSRILGKTGKRVSEIGLGCWQLGGEFGPIEDAQSLQVLEAATKENITFLDTADVYGAGRSEGLIGKHLQSQSTKPFITTKVGRDGGLYPDKYNLDALRKNIEGSIARVGGEAFDLVQLHCVPKPVLEDGQIFEDMNILQSEGLFDNWGASVETIEEAEICLEQEALASLQIIFNLFRQDAIESLLPKAKASNVGIIVRLPLASGVLSGKYSADHEFAETDHRNFNKDGQFFSVGETFSGIEFSKAVALANELKQFVPEGMSLADMSLRWILDQDAVTTIIAGCSRPEQVERNARVSELPALGEELNERLKTFYIENVREHIRSSI</sequence>
<dbReference type="PANTHER" id="PTHR43312">
    <property type="entry name" value="D-THREO-ALDOSE 1-DEHYDROGENASE"/>
    <property type="match status" value="1"/>
</dbReference>
<dbReference type="Gene3D" id="3.20.20.100">
    <property type="entry name" value="NADP-dependent oxidoreductase domain"/>
    <property type="match status" value="1"/>
</dbReference>
<dbReference type="InterPro" id="IPR053135">
    <property type="entry name" value="AKR2_Oxidoreductase"/>
</dbReference>
<dbReference type="CDD" id="cd19086">
    <property type="entry name" value="AKR_AKR11C1"/>
    <property type="match status" value="1"/>
</dbReference>
<dbReference type="InterPro" id="IPR036812">
    <property type="entry name" value="NAD(P)_OxRdtase_dom_sf"/>
</dbReference>
<protein>
    <submittedName>
        <fullName evidence="2">Aldo/keto reductase</fullName>
    </submittedName>
</protein>
<dbReference type="Proteomes" id="UP000002745">
    <property type="component" value="Chromosome"/>
</dbReference>
<proteinExistence type="predicted"/>
<dbReference type="InterPro" id="IPR023210">
    <property type="entry name" value="NADP_OxRdtase_dom"/>
</dbReference>
<dbReference type="RefSeq" id="WP_015827981.1">
    <property type="nucleotide sequence ID" value="NC_012982.1"/>
</dbReference>
<dbReference type="SUPFAM" id="SSF51430">
    <property type="entry name" value="NAD(P)-linked oxidoreductase"/>
    <property type="match status" value="1"/>
</dbReference>
<dbReference type="KEGG" id="hba:Hbal_2150"/>
<organism evidence="2 3">
    <name type="scientific">Hirschia baltica (strain ATCC 49814 / DSM 5838 / IFAM 1418)</name>
    <dbReference type="NCBI Taxonomy" id="582402"/>
    <lineage>
        <taxon>Bacteria</taxon>
        <taxon>Pseudomonadati</taxon>
        <taxon>Pseudomonadota</taxon>
        <taxon>Alphaproteobacteria</taxon>
        <taxon>Hyphomonadales</taxon>
        <taxon>Hyphomonadaceae</taxon>
        <taxon>Hirschia</taxon>
    </lineage>
</organism>
<dbReference type="STRING" id="582402.Hbal_2150"/>
<dbReference type="HOGENOM" id="CLU_023205_2_3_5"/>
<dbReference type="EMBL" id="CP001678">
    <property type="protein sequence ID" value="ACT59831.1"/>
    <property type="molecule type" value="Genomic_DNA"/>
</dbReference>
<dbReference type="Pfam" id="PF00248">
    <property type="entry name" value="Aldo_ket_red"/>
    <property type="match status" value="1"/>
</dbReference>
<evidence type="ECO:0000313" key="3">
    <source>
        <dbReference type="Proteomes" id="UP000002745"/>
    </source>
</evidence>
<keyword evidence="3" id="KW-1185">Reference proteome</keyword>
<dbReference type="eggNOG" id="COG0667">
    <property type="taxonomic scope" value="Bacteria"/>
</dbReference>
<feature type="domain" description="NADP-dependent oxidoreductase" evidence="1">
    <location>
        <begin position="15"/>
        <end position="311"/>
    </location>
</feature>
<evidence type="ECO:0000313" key="2">
    <source>
        <dbReference type="EMBL" id="ACT59831.1"/>
    </source>
</evidence>
<dbReference type="PANTHER" id="PTHR43312:SF1">
    <property type="entry name" value="NADP-DEPENDENT OXIDOREDUCTASE DOMAIN-CONTAINING PROTEIN"/>
    <property type="match status" value="1"/>
</dbReference>
<dbReference type="AlphaFoldDB" id="C6XLZ9"/>
<gene>
    <name evidence="2" type="ordered locus">Hbal_2150</name>
</gene>
<accession>C6XLZ9</accession>